<keyword evidence="2" id="KW-1185">Reference proteome</keyword>
<dbReference type="EMBL" id="CAMAPF010000076">
    <property type="protein sequence ID" value="CAH9093472.1"/>
    <property type="molecule type" value="Genomic_DNA"/>
</dbReference>
<evidence type="ECO:0000313" key="1">
    <source>
        <dbReference type="EMBL" id="CAH9093472.1"/>
    </source>
</evidence>
<protein>
    <submittedName>
        <fullName evidence="1">Uncharacterized protein</fullName>
    </submittedName>
</protein>
<evidence type="ECO:0000313" key="2">
    <source>
        <dbReference type="Proteomes" id="UP001152523"/>
    </source>
</evidence>
<comment type="caution">
    <text evidence="1">The sequence shown here is derived from an EMBL/GenBank/DDBJ whole genome shotgun (WGS) entry which is preliminary data.</text>
</comment>
<dbReference type="AlphaFoldDB" id="A0AAV0DBL7"/>
<accession>A0AAV0DBL7</accession>
<sequence length="109" mass="12904">MLKEDWGIFQEWQLNFPFPQQRWYLGVLISLCLCDLSWYHIHALHLSHSMRGSPISKYPGVYKILCNIKCCLWWSLGWMERYVGPKNSTKSKIFYLAGIGWIPPFGYKS</sequence>
<gene>
    <name evidence="1" type="ORF">CEPIT_LOCUS12494</name>
</gene>
<organism evidence="1 2">
    <name type="scientific">Cuscuta epithymum</name>
    <dbReference type="NCBI Taxonomy" id="186058"/>
    <lineage>
        <taxon>Eukaryota</taxon>
        <taxon>Viridiplantae</taxon>
        <taxon>Streptophyta</taxon>
        <taxon>Embryophyta</taxon>
        <taxon>Tracheophyta</taxon>
        <taxon>Spermatophyta</taxon>
        <taxon>Magnoliopsida</taxon>
        <taxon>eudicotyledons</taxon>
        <taxon>Gunneridae</taxon>
        <taxon>Pentapetalae</taxon>
        <taxon>asterids</taxon>
        <taxon>lamiids</taxon>
        <taxon>Solanales</taxon>
        <taxon>Convolvulaceae</taxon>
        <taxon>Cuscuteae</taxon>
        <taxon>Cuscuta</taxon>
        <taxon>Cuscuta subgen. Cuscuta</taxon>
    </lineage>
</organism>
<reference evidence="1" key="1">
    <citation type="submission" date="2022-07" db="EMBL/GenBank/DDBJ databases">
        <authorList>
            <person name="Macas J."/>
            <person name="Novak P."/>
            <person name="Neumann P."/>
        </authorList>
    </citation>
    <scope>NUCLEOTIDE SEQUENCE</scope>
</reference>
<proteinExistence type="predicted"/>
<dbReference type="Proteomes" id="UP001152523">
    <property type="component" value="Unassembled WGS sequence"/>
</dbReference>
<name>A0AAV0DBL7_9ASTE</name>